<dbReference type="AlphaFoldDB" id="A0A9Q0RNV7"/>
<organism evidence="3 4">
    <name type="scientific">Blomia tropicalis</name>
    <name type="common">Mite</name>
    <dbReference type="NCBI Taxonomy" id="40697"/>
    <lineage>
        <taxon>Eukaryota</taxon>
        <taxon>Metazoa</taxon>
        <taxon>Ecdysozoa</taxon>
        <taxon>Arthropoda</taxon>
        <taxon>Chelicerata</taxon>
        <taxon>Arachnida</taxon>
        <taxon>Acari</taxon>
        <taxon>Acariformes</taxon>
        <taxon>Sarcoptiformes</taxon>
        <taxon>Astigmata</taxon>
        <taxon>Glycyphagoidea</taxon>
        <taxon>Echimyopodidae</taxon>
        <taxon>Blomia</taxon>
    </lineage>
</organism>
<evidence type="ECO:0000313" key="3">
    <source>
        <dbReference type="EMBL" id="KAJ6221121.1"/>
    </source>
</evidence>
<feature type="transmembrane region" description="Helical" evidence="2">
    <location>
        <begin position="277"/>
        <end position="299"/>
    </location>
</feature>
<keyword evidence="2" id="KW-0472">Membrane</keyword>
<sequence>MYRWNLECLRRRSTTLLPSSFYDRLNVDIGHNGTNRSKLSNYIDFNSAGAEEAAIFLKSLTPYGSEAANGNGSTSLVNKLSQHLDEQTKSIEKENVLASTDVTINNNNNIRNQPEQECETEIVDTSANGHLKNQLNESMSNGTNLKPSIVNIPKATNGRRIHESSHPTNIIPLFTYTIMLNLIGIVLINICLRRRFSRKLTFLLANTMASLFTLLTGLTMHNHQTNTSTDMNRLNQYQMNISIIFYSLAKIFQSVTYLILLVWIYELLPPIADCSGALRTCLALANLHVVFMPLLLYVARKSVKLSIYIPDLLSELIRKWNTTGVVAIPYHYLICVALLSLSGLLCLILPETGSLERLPCSLQEAELFYPFASSTNNNNNSTGSATSSADHHLSPKWYSLRVLFNFQPPNIRPISGILKNKSQVNAKTNGNNRLRNGKRRMKLDSSLEEKFATMNENCASQTAINSLYNQFLCSGNVVPFESESYMKGPTNRRHQSAWLSAMADAAAAGLPLFLPISPIHMDEDGEFRHSKSSFGKSLSNHHSTTNERNEDGSMNIEHQTRLTTFHSKPNTSIRRHSIHQPSSSSVLDAQYDPHHFGSQQSIISSKDWKTLMNTGSATELTYMATVLDLPYQQHQASIPRIAPIPPLEIWDDLRTSVPLNDGGKFSWSSIQNQQTSSIPNHQSKVRIMDIIDTKHGISGQIDSYLDSESAYYPTTTMSQDTTVTVDHSIPIDSELNFSDSHDLSTAFDIDTISSLILFPNDCQRILTRQTYIQAINHEIDRLIILTNEFLLYKLPSKSSFKISKSNKFGSLKINIDPIDISKYKNIQSEPDDVNIIYFFMKSNQELHLSRLVLAEQYYHIDYYDLNNPNDWVFGEKRLNPDLLTDHFDEPYLIADEEWKHWDRKPAIHLTKWIANYDGYAALFGFHPTDRHLICVTGWIRLGLHNKYYETNLVVRIGDKVGCFHCLKKTQPRTMFFSNDDDTNYLTIIYENGEVEQRLDVFPHSKAMMSDARFIRKVSDFIQCKELIWNPFSIGYILLYCIIIAFLLTISYYYCPKFSTKISNKSTISINNKKNGSRLSSKSLPSLKPYSITNRRRYLSESNNDDDG</sequence>
<comment type="caution">
    <text evidence="3">The sequence shown here is derived from an EMBL/GenBank/DDBJ whole genome shotgun (WGS) entry which is preliminary data.</text>
</comment>
<accession>A0A9Q0RNV7</accession>
<protein>
    <submittedName>
        <fullName evidence="3">Uncharacterized protein</fullName>
    </submittedName>
</protein>
<feature type="transmembrane region" description="Helical" evidence="2">
    <location>
        <begin position="1033"/>
        <end position="1054"/>
    </location>
</feature>
<feature type="transmembrane region" description="Helical" evidence="2">
    <location>
        <begin position="330"/>
        <end position="349"/>
    </location>
</feature>
<evidence type="ECO:0000256" key="2">
    <source>
        <dbReference type="SAM" id="Phobius"/>
    </source>
</evidence>
<feature type="compositionally biased region" description="Polar residues" evidence="1">
    <location>
        <begin position="532"/>
        <end position="543"/>
    </location>
</feature>
<keyword evidence="2" id="KW-1133">Transmembrane helix</keyword>
<keyword evidence="4" id="KW-1185">Reference proteome</keyword>
<evidence type="ECO:0000256" key="1">
    <source>
        <dbReference type="SAM" id="MobiDB-lite"/>
    </source>
</evidence>
<keyword evidence="2" id="KW-0812">Transmembrane</keyword>
<dbReference type="Proteomes" id="UP001142055">
    <property type="component" value="Chromosome 2"/>
</dbReference>
<feature type="transmembrane region" description="Helical" evidence="2">
    <location>
        <begin position="170"/>
        <end position="190"/>
    </location>
</feature>
<feature type="transmembrane region" description="Helical" evidence="2">
    <location>
        <begin position="202"/>
        <end position="221"/>
    </location>
</feature>
<gene>
    <name evidence="3" type="ORF">RDWZM_006933</name>
</gene>
<dbReference type="EMBL" id="JAPWDV010000002">
    <property type="protein sequence ID" value="KAJ6221121.1"/>
    <property type="molecule type" value="Genomic_DNA"/>
</dbReference>
<proteinExistence type="predicted"/>
<evidence type="ECO:0000313" key="4">
    <source>
        <dbReference type="Proteomes" id="UP001142055"/>
    </source>
</evidence>
<name>A0A9Q0RNV7_BLOTA</name>
<feature type="transmembrane region" description="Helical" evidence="2">
    <location>
        <begin position="241"/>
        <end position="265"/>
    </location>
</feature>
<reference evidence="3" key="1">
    <citation type="submission" date="2022-12" db="EMBL/GenBank/DDBJ databases">
        <title>Genome assemblies of Blomia tropicalis.</title>
        <authorList>
            <person name="Cui Y."/>
        </authorList>
    </citation>
    <scope>NUCLEOTIDE SEQUENCE</scope>
    <source>
        <tissue evidence="3">Adult mites</tissue>
    </source>
</reference>
<feature type="region of interest" description="Disordered" evidence="1">
    <location>
        <begin position="528"/>
        <end position="555"/>
    </location>
</feature>